<evidence type="ECO:0000256" key="4">
    <source>
        <dbReference type="ARBA" id="ARBA00022801"/>
    </source>
</evidence>
<dbReference type="PANTHER" id="PTHR30255">
    <property type="entry name" value="SINGLE-STRANDED-DNA-SPECIFIC EXONUCLEASE RECJ"/>
    <property type="match status" value="1"/>
</dbReference>
<comment type="similarity">
    <text evidence="1">Belongs to the RecJ family.</text>
</comment>
<name>A0ABY5ZHQ5_9BACT</name>
<dbReference type="NCBIfam" id="TIGR00644">
    <property type="entry name" value="recJ"/>
    <property type="match status" value="1"/>
</dbReference>
<keyword evidence="10" id="KW-1185">Reference proteome</keyword>
<evidence type="ECO:0000313" key="9">
    <source>
        <dbReference type="EMBL" id="UWZ78692.1"/>
    </source>
</evidence>
<dbReference type="Gene3D" id="3.90.1640.30">
    <property type="match status" value="1"/>
</dbReference>
<keyword evidence="4" id="KW-0378">Hydrolase</keyword>
<dbReference type="PANTHER" id="PTHR30255:SF2">
    <property type="entry name" value="SINGLE-STRANDED-DNA-SPECIFIC EXONUCLEASE RECJ"/>
    <property type="match status" value="1"/>
</dbReference>
<dbReference type="SUPFAM" id="SSF64182">
    <property type="entry name" value="DHH phosphoesterases"/>
    <property type="match status" value="1"/>
</dbReference>
<feature type="domain" description="RecJ OB" evidence="8">
    <location>
        <begin position="467"/>
        <end position="568"/>
    </location>
</feature>
<dbReference type="InterPro" id="IPR003156">
    <property type="entry name" value="DHHA1_dom"/>
</dbReference>
<evidence type="ECO:0000256" key="3">
    <source>
        <dbReference type="ARBA" id="ARBA00022722"/>
    </source>
</evidence>
<evidence type="ECO:0000259" key="8">
    <source>
        <dbReference type="Pfam" id="PF17768"/>
    </source>
</evidence>
<keyword evidence="3" id="KW-0540">Nuclease</keyword>
<dbReference type="Pfam" id="PF01368">
    <property type="entry name" value="DHH"/>
    <property type="match status" value="1"/>
</dbReference>
<proteinExistence type="inferred from homology"/>
<keyword evidence="5 9" id="KW-0269">Exonuclease</keyword>
<evidence type="ECO:0000259" key="7">
    <source>
        <dbReference type="Pfam" id="PF02272"/>
    </source>
</evidence>
<feature type="domain" description="DDH" evidence="6">
    <location>
        <begin position="88"/>
        <end position="242"/>
    </location>
</feature>
<dbReference type="GO" id="GO:0004527">
    <property type="term" value="F:exonuclease activity"/>
    <property type="evidence" value="ECO:0007669"/>
    <property type="project" value="UniProtKB-KW"/>
</dbReference>
<accession>A0ABY5ZHQ5</accession>
<dbReference type="Pfam" id="PF02272">
    <property type="entry name" value="DHHA1"/>
    <property type="match status" value="1"/>
</dbReference>
<evidence type="ECO:0000256" key="5">
    <source>
        <dbReference type="ARBA" id="ARBA00022839"/>
    </source>
</evidence>
<dbReference type="InterPro" id="IPR004610">
    <property type="entry name" value="RecJ"/>
</dbReference>
<dbReference type="InterPro" id="IPR051673">
    <property type="entry name" value="SSDNA_exonuclease_RecJ"/>
</dbReference>
<dbReference type="Gene3D" id="3.10.310.30">
    <property type="match status" value="1"/>
</dbReference>
<evidence type="ECO:0000256" key="1">
    <source>
        <dbReference type="ARBA" id="ARBA00005915"/>
    </source>
</evidence>
<protein>
    <recommendedName>
        <fullName evidence="2">Single-stranded-DNA-specific exonuclease RecJ</fullName>
    </recommendedName>
</protein>
<organism evidence="9 10">
    <name type="scientific">Geoalkalibacter halelectricus</name>
    <dbReference type="NCBI Taxonomy" id="2847045"/>
    <lineage>
        <taxon>Bacteria</taxon>
        <taxon>Pseudomonadati</taxon>
        <taxon>Thermodesulfobacteriota</taxon>
        <taxon>Desulfuromonadia</taxon>
        <taxon>Desulfuromonadales</taxon>
        <taxon>Geoalkalibacteraceae</taxon>
        <taxon>Geoalkalibacter</taxon>
    </lineage>
</organism>
<dbReference type="InterPro" id="IPR001667">
    <property type="entry name" value="DDH_dom"/>
</dbReference>
<dbReference type="Proteomes" id="UP001060414">
    <property type="component" value="Chromosome"/>
</dbReference>
<feature type="domain" description="DHHA1" evidence="7">
    <location>
        <begin position="361"/>
        <end position="451"/>
    </location>
</feature>
<evidence type="ECO:0000256" key="2">
    <source>
        <dbReference type="ARBA" id="ARBA00019841"/>
    </source>
</evidence>
<dbReference type="EMBL" id="CP092109">
    <property type="protein sequence ID" value="UWZ78692.1"/>
    <property type="molecule type" value="Genomic_DNA"/>
</dbReference>
<dbReference type="Pfam" id="PF17768">
    <property type="entry name" value="RecJ_OB"/>
    <property type="match status" value="1"/>
</dbReference>
<gene>
    <name evidence="9" type="primary">recJ</name>
    <name evidence="9" type="ORF">L9S41_13535</name>
</gene>
<dbReference type="InterPro" id="IPR038763">
    <property type="entry name" value="DHH_sf"/>
</dbReference>
<sequence>MEPISRRRWLPRQAHQVLAQITQLGAALNLSPLCARVLAGRGLVDPEQAGVFLQARLAALPDPGLLRSMDRAAERLARAVREQHPVEVHGDYDVDGISAAALLVESLRAMGAQVDFHIPLRLRDGYGLSAEALRAAQARGKHLVVSVDCGISAVAEARLAAELGLDLIITDHHQPPQELPRALALINPHLPDDTFPDKHLAGVGVAFFLALAVRRELRAQGWFHSRPEPDLKQVLDLVALGTIADIVPLTGVNRILTRAGLDLMAQDRRPGLAALRQVAGVREINCGAVGFQLAPRLNAAGRLEDAAAAVRLLLTEDAQEARAIAEQLDACNRQRQAIEAETFSQALERLAKLDQPQRNSIVLADERWHPGVIGIVASRLVERFHRPTVLIALEQGRGKGSARSIRGFHLYQALERCSTELQGFGGHEYAAGLTLSAHQVESFDARFENVAHEWLDEEALLPQMLHDGEVELTAFAQADVAELAALAPFGPGNPEPLFRVNGAVFERPRCVGRDHLQFQLRQDDLSLPCIAFGAAARWQGIKGRVDVLCTPQINRWQGRDSVQLRVKDLRENG</sequence>
<evidence type="ECO:0000313" key="10">
    <source>
        <dbReference type="Proteomes" id="UP001060414"/>
    </source>
</evidence>
<reference evidence="9" key="1">
    <citation type="journal article" date="2022" name="Environ. Microbiol.">
        <title>Geoalkalibacter halelectricus SAP #1 sp. nov. possessing extracellular electron transfer and mineral#reducing capabilities from a haloalkaline environment.</title>
        <authorList>
            <person name="Yadav S."/>
            <person name="Singh R."/>
            <person name="Sundharam S.S."/>
            <person name="Chaudhary S."/>
            <person name="Krishnamurthi S."/>
            <person name="Patil S.A."/>
        </authorList>
    </citation>
    <scope>NUCLEOTIDE SEQUENCE</scope>
    <source>
        <strain evidence="9">SAP-1</strain>
    </source>
</reference>
<dbReference type="InterPro" id="IPR041122">
    <property type="entry name" value="RecJ_OB"/>
</dbReference>
<dbReference type="RefSeq" id="WP_260747050.1">
    <property type="nucleotide sequence ID" value="NZ_CP092109.1"/>
</dbReference>
<evidence type="ECO:0000259" key="6">
    <source>
        <dbReference type="Pfam" id="PF01368"/>
    </source>
</evidence>